<evidence type="ECO:0000313" key="2">
    <source>
        <dbReference type="Proteomes" id="UP000594454"/>
    </source>
</evidence>
<keyword evidence="2" id="KW-1185">Reference proteome</keyword>
<protein>
    <submittedName>
        <fullName evidence="1">Uncharacterized protein</fullName>
    </submittedName>
</protein>
<proteinExistence type="predicted"/>
<dbReference type="EMBL" id="LR899012">
    <property type="protein sequence ID" value="CAD7088020.1"/>
    <property type="molecule type" value="Genomic_DNA"/>
</dbReference>
<evidence type="ECO:0000313" key="1">
    <source>
        <dbReference type="EMBL" id="CAD7088020.1"/>
    </source>
</evidence>
<dbReference type="InParanoid" id="A0A7R8UVR4"/>
<dbReference type="Proteomes" id="UP000594454">
    <property type="component" value="Chromosome 4"/>
</dbReference>
<accession>A0A7R8UVR4</accession>
<gene>
    <name evidence="1" type="ORF">HERILL_LOCUS10682</name>
</gene>
<organism evidence="1 2">
    <name type="scientific">Hermetia illucens</name>
    <name type="common">Black soldier fly</name>
    <dbReference type="NCBI Taxonomy" id="343691"/>
    <lineage>
        <taxon>Eukaryota</taxon>
        <taxon>Metazoa</taxon>
        <taxon>Ecdysozoa</taxon>
        <taxon>Arthropoda</taxon>
        <taxon>Hexapoda</taxon>
        <taxon>Insecta</taxon>
        <taxon>Pterygota</taxon>
        <taxon>Neoptera</taxon>
        <taxon>Endopterygota</taxon>
        <taxon>Diptera</taxon>
        <taxon>Brachycera</taxon>
        <taxon>Stratiomyomorpha</taxon>
        <taxon>Stratiomyidae</taxon>
        <taxon>Hermetiinae</taxon>
        <taxon>Hermetia</taxon>
    </lineage>
</organism>
<reference evidence="1 2" key="1">
    <citation type="submission" date="2020-11" db="EMBL/GenBank/DDBJ databases">
        <authorList>
            <person name="Wallbank WR R."/>
            <person name="Pardo Diaz C."/>
            <person name="Kozak K."/>
            <person name="Martin S."/>
            <person name="Jiggins C."/>
            <person name="Moest M."/>
            <person name="Warren A I."/>
            <person name="Generalovic N T."/>
            <person name="Byers J.R.P. K."/>
            <person name="Montejo-Kovacevich G."/>
            <person name="Yen C E."/>
        </authorList>
    </citation>
    <scope>NUCLEOTIDE SEQUENCE [LARGE SCALE GENOMIC DNA]</scope>
</reference>
<name>A0A7R8UVR4_HERIL</name>
<dbReference type="AlphaFoldDB" id="A0A7R8UVR4"/>
<sequence>MVDYRVYFAILTNVGAERIELHRFRIIYFKRRAWRPRFSFAWYVVRLCQVRAVNWRRRLFENIVDAVEKVCWQQLS</sequence>